<gene>
    <name evidence="2" type="ORF">HCN56_19040</name>
</gene>
<feature type="domain" description="SGNH hydrolase-type esterase" evidence="1">
    <location>
        <begin position="224"/>
        <end position="416"/>
    </location>
</feature>
<proteinExistence type="predicted"/>
<accession>A0A7X6D3Q9</accession>
<sequence length="434" mass="45038">MSRVRGHGLLATLIATALVVGVLVADSLSPRGQAATSALGAPEQALQASEGVWLSAWTAAPTGAHPDHPDGMPGQAVRNVLRPTGGGTAVRVTLSNRYGATPLRLSHVTVALAAAGGPAAVPETMRRLSFDGAGEVSIPAGGETVSDAARLEVPVGSDLLVTVYAPGPGGAVTHHRQARQTSYVADGDHTAEASGDAFSRKITDWRYVTGVQLLSQNAEGAVAVLGDSLTDGVTSTAGANRRWTDRLAERMRESEDGPRYTVLNLGISGNRLLSDAAPDRPFNADAGVRRLHTDVLPRSELRAVVVQLGINDIIRDPDGGDAEALLAGLRQVAADSREAGLVVAGATLAPFAGHGGWRADREEVRERVNAAIRAGGVFDTVIDLDEALRDPAQPDRLLPAYNSGDHLHPSDAGYAAMAAAVRLAELAPTAEIRT</sequence>
<dbReference type="GO" id="GO:0016787">
    <property type="term" value="F:hydrolase activity"/>
    <property type="evidence" value="ECO:0007669"/>
    <property type="project" value="UniProtKB-KW"/>
</dbReference>
<evidence type="ECO:0000313" key="2">
    <source>
        <dbReference type="EMBL" id="NJQ07622.1"/>
    </source>
</evidence>
<dbReference type="PANTHER" id="PTHR43784">
    <property type="entry name" value="GDSL-LIKE LIPASE/ACYLHYDROLASE, PUTATIVE (AFU_ORTHOLOGUE AFUA_2G00820)-RELATED"/>
    <property type="match status" value="1"/>
</dbReference>
<dbReference type="Proteomes" id="UP000578686">
    <property type="component" value="Unassembled WGS sequence"/>
</dbReference>
<keyword evidence="2" id="KW-0378">Hydrolase</keyword>
<evidence type="ECO:0000259" key="1">
    <source>
        <dbReference type="Pfam" id="PF13472"/>
    </source>
</evidence>
<name>A0A7X6D3Q9_9ACTN</name>
<dbReference type="InterPro" id="IPR013830">
    <property type="entry name" value="SGNH_hydro"/>
</dbReference>
<dbReference type="Gene3D" id="3.40.50.1110">
    <property type="entry name" value="SGNH hydrolase"/>
    <property type="match status" value="1"/>
</dbReference>
<dbReference type="EMBL" id="JAAVJD010000178">
    <property type="protein sequence ID" value="NJQ07622.1"/>
    <property type="molecule type" value="Genomic_DNA"/>
</dbReference>
<dbReference type="PANTHER" id="PTHR43784:SF2">
    <property type="entry name" value="GDSL-LIKE LIPASE_ACYLHYDROLASE, PUTATIVE (AFU_ORTHOLOGUE AFUA_2G00820)-RELATED"/>
    <property type="match status" value="1"/>
</dbReference>
<evidence type="ECO:0000313" key="3">
    <source>
        <dbReference type="Proteomes" id="UP000578686"/>
    </source>
</evidence>
<comment type="caution">
    <text evidence="2">The sequence shown here is derived from an EMBL/GenBank/DDBJ whole genome shotgun (WGS) entry which is preliminary data.</text>
</comment>
<protein>
    <submittedName>
        <fullName evidence="2">SGNH/GDSL hydrolase family protein</fullName>
    </submittedName>
</protein>
<dbReference type="Pfam" id="PF13472">
    <property type="entry name" value="Lipase_GDSL_2"/>
    <property type="match status" value="1"/>
</dbReference>
<reference evidence="2 3" key="1">
    <citation type="submission" date="2020-03" db="EMBL/GenBank/DDBJ databases">
        <title>Draft genome of Streptomyces sp. ventii, isolated from the Axial Seamount in the Pacific Ocean, and resequencing of the two type strains Streptomyces lonarensis strain NCL 716 and Streptomyces bohaiensis strain 11A07.</title>
        <authorList>
            <person name="Loughran R.M."/>
            <person name="Pfannmuller K.M."/>
            <person name="Wasson B.J."/>
            <person name="Deadmond M.C."/>
            <person name="Paddock B.E."/>
            <person name="Koyack M.J."/>
            <person name="Gallegos D.A."/>
            <person name="Mitchell E.A."/>
            <person name="Ushijima B."/>
            <person name="Saw J.H."/>
            <person name="Mcphail K.L."/>
            <person name="Videau P."/>
        </authorList>
    </citation>
    <scope>NUCLEOTIDE SEQUENCE [LARGE SCALE GENOMIC DNA]</scope>
    <source>
        <strain evidence="2 3">NCL716</strain>
    </source>
</reference>
<keyword evidence="3" id="KW-1185">Reference proteome</keyword>
<dbReference type="InterPro" id="IPR036514">
    <property type="entry name" value="SGNH_hydro_sf"/>
</dbReference>
<dbReference type="AlphaFoldDB" id="A0A7X6D3Q9"/>
<organism evidence="2 3">
    <name type="scientific">Streptomyces lonarensis</name>
    <dbReference type="NCBI Taxonomy" id="700599"/>
    <lineage>
        <taxon>Bacteria</taxon>
        <taxon>Bacillati</taxon>
        <taxon>Actinomycetota</taxon>
        <taxon>Actinomycetes</taxon>
        <taxon>Kitasatosporales</taxon>
        <taxon>Streptomycetaceae</taxon>
        <taxon>Streptomyces</taxon>
    </lineage>
</organism>
<dbReference type="InterPro" id="IPR053140">
    <property type="entry name" value="GDSL_Rv0518-like"/>
</dbReference>
<dbReference type="SUPFAM" id="SSF52266">
    <property type="entry name" value="SGNH hydrolase"/>
    <property type="match status" value="1"/>
</dbReference>